<dbReference type="GO" id="GO:0005829">
    <property type="term" value="C:cytosol"/>
    <property type="evidence" value="ECO:0007669"/>
    <property type="project" value="TreeGrafter"/>
</dbReference>
<comment type="subunit">
    <text evidence="10">Homodimer.</text>
</comment>
<gene>
    <name evidence="10 13" type="primary">glmS</name>
    <name evidence="13" type="ORF">C0186_00995</name>
</gene>
<keyword evidence="8" id="KW-0677">Repeat</keyword>
<evidence type="ECO:0000256" key="6">
    <source>
        <dbReference type="ARBA" id="ARBA00022576"/>
    </source>
</evidence>
<dbReference type="CDD" id="cd05008">
    <property type="entry name" value="SIS_GlmS_GlmD_1"/>
    <property type="match status" value="1"/>
</dbReference>
<dbReference type="InterPro" id="IPR047084">
    <property type="entry name" value="GFAT_N"/>
</dbReference>
<evidence type="ECO:0000256" key="7">
    <source>
        <dbReference type="ARBA" id="ARBA00022679"/>
    </source>
</evidence>
<feature type="domain" description="Glutamine amidotransferase type-2" evidence="11">
    <location>
        <begin position="2"/>
        <end position="221"/>
    </location>
</feature>
<evidence type="ECO:0000313" key="14">
    <source>
        <dbReference type="Proteomes" id="UP000242288"/>
    </source>
</evidence>
<dbReference type="GO" id="GO:0097367">
    <property type="term" value="F:carbohydrate derivative binding"/>
    <property type="evidence" value="ECO:0007669"/>
    <property type="project" value="InterPro"/>
</dbReference>
<dbReference type="InterPro" id="IPR035466">
    <property type="entry name" value="GlmS/AgaS_SIS"/>
</dbReference>
<dbReference type="InterPro" id="IPR035490">
    <property type="entry name" value="GlmS/FrlB_SIS"/>
</dbReference>
<comment type="function">
    <text evidence="10">Catalyzes the first step in hexosamine metabolism, converting fructose-6P into glucosamine-6P using glutamine as a nitrogen source.</text>
</comment>
<dbReference type="InterPro" id="IPR001347">
    <property type="entry name" value="SIS_dom"/>
</dbReference>
<comment type="catalytic activity">
    <reaction evidence="1 10">
        <text>D-fructose 6-phosphate + L-glutamine = D-glucosamine 6-phosphate + L-glutamate</text>
        <dbReference type="Rhea" id="RHEA:13237"/>
        <dbReference type="ChEBI" id="CHEBI:29985"/>
        <dbReference type="ChEBI" id="CHEBI:58359"/>
        <dbReference type="ChEBI" id="CHEBI:58725"/>
        <dbReference type="ChEBI" id="CHEBI:61527"/>
        <dbReference type="EC" id="2.6.1.16"/>
    </reaction>
</comment>
<keyword evidence="7 10" id="KW-0808">Transferase</keyword>
<dbReference type="Pfam" id="PF13522">
    <property type="entry name" value="GATase_6"/>
    <property type="match status" value="1"/>
</dbReference>
<dbReference type="PROSITE" id="PS51278">
    <property type="entry name" value="GATASE_TYPE_2"/>
    <property type="match status" value="1"/>
</dbReference>
<keyword evidence="9" id="KW-0315">Glutamine amidotransferase</keyword>
<evidence type="ECO:0000259" key="11">
    <source>
        <dbReference type="PROSITE" id="PS51278"/>
    </source>
</evidence>
<dbReference type="FunFam" id="3.60.20.10:FF:000006">
    <property type="entry name" value="Glutamine--fructose-6-phosphate aminotransferase [isomerizing]"/>
    <property type="match status" value="1"/>
</dbReference>
<dbReference type="GO" id="GO:0004360">
    <property type="term" value="F:glutamine-fructose-6-phosphate transaminase (isomerizing) activity"/>
    <property type="evidence" value="ECO:0007669"/>
    <property type="project" value="UniProtKB-UniRule"/>
</dbReference>
<name>A0A2J6WQ81_9BACT</name>
<evidence type="ECO:0000259" key="12">
    <source>
        <dbReference type="PROSITE" id="PS51464"/>
    </source>
</evidence>
<proteinExistence type="inferred from homology"/>
<dbReference type="InterPro" id="IPR017932">
    <property type="entry name" value="GATase_2_dom"/>
</dbReference>
<dbReference type="Pfam" id="PF01380">
    <property type="entry name" value="SIS"/>
    <property type="match status" value="2"/>
</dbReference>
<dbReference type="GO" id="GO:0006047">
    <property type="term" value="P:UDP-N-acetylglucosamine metabolic process"/>
    <property type="evidence" value="ECO:0007669"/>
    <property type="project" value="TreeGrafter"/>
</dbReference>
<dbReference type="NCBIfam" id="NF001484">
    <property type="entry name" value="PRK00331.1"/>
    <property type="match status" value="1"/>
</dbReference>
<feature type="domain" description="SIS" evidence="12">
    <location>
        <begin position="290"/>
        <end position="429"/>
    </location>
</feature>
<evidence type="ECO:0000256" key="1">
    <source>
        <dbReference type="ARBA" id="ARBA00001031"/>
    </source>
</evidence>
<dbReference type="FunFam" id="3.40.50.10490:FF:000001">
    <property type="entry name" value="Glutamine--fructose-6-phosphate aminotransferase [isomerizing]"/>
    <property type="match status" value="1"/>
</dbReference>
<comment type="subcellular location">
    <subcellularLocation>
        <location evidence="2 10">Cytoplasm</location>
    </subcellularLocation>
</comment>
<dbReference type="HAMAP" id="MF_00164">
    <property type="entry name" value="GlmS"/>
    <property type="match status" value="1"/>
</dbReference>
<feature type="active site" description="For Fru-6P isomerization activity" evidence="10">
    <location>
        <position position="608"/>
    </location>
</feature>
<dbReference type="InterPro" id="IPR029055">
    <property type="entry name" value="Ntn_hydrolases_N"/>
</dbReference>
<dbReference type="CDD" id="cd00714">
    <property type="entry name" value="GFAT"/>
    <property type="match status" value="1"/>
</dbReference>
<evidence type="ECO:0000256" key="3">
    <source>
        <dbReference type="ARBA" id="ARBA00012916"/>
    </source>
</evidence>
<dbReference type="Proteomes" id="UP000242288">
    <property type="component" value="Unassembled WGS sequence"/>
</dbReference>
<dbReference type="InterPro" id="IPR046348">
    <property type="entry name" value="SIS_dom_sf"/>
</dbReference>
<accession>A0A2J6WQ81</accession>
<organism evidence="13 14">
    <name type="scientific">Thermodesulfovibrio aggregans</name>
    <dbReference type="NCBI Taxonomy" id="86166"/>
    <lineage>
        <taxon>Bacteria</taxon>
        <taxon>Pseudomonadati</taxon>
        <taxon>Nitrospirota</taxon>
        <taxon>Thermodesulfovibrionia</taxon>
        <taxon>Thermodesulfovibrionales</taxon>
        <taxon>Thermodesulfovibrionaceae</taxon>
        <taxon>Thermodesulfovibrio</taxon>
    </lineage>
</organism>
<dbReference type="PANTHER" id="PTHR10937">
    <property type="entry name" value="GLUCOSAMINE--FRUCTOSE-6-PHOSPHATE AMINOTRANSFERASE, ISOMERIZING"/>
    <property type="match status" value="1"/>
</dbReference>
<evidence type="ECO:0000256" key="10">
    <source>
        <dbReference type="HAMAP-Rule" id="MF_00164"/>
    </source>
</evidence>
<feature type="initiator methionine" description="Removed" evidence="10">
    <location>
        <position position="1"/>
    </location>
</feature>
<dbReference type="PANTHER" id="PTHR10937:SF0">
    <property type="entry name" value="GLUTAMINE--FRUCTOSE-6-PHOSPHATE TRANSAMINASE (ISOMERIZING)"/>
    <property type="match status" value="1"/>
</dbReference>
<comment type="caution">
    <text evidence="13">The sequence shown here is derived from an EMBL/GenBank/DDBJ whole genome shotgun (WGS) entry which is preliminary data.</text>
</comment>
<keyword evidence="6 10" id="KW-0032">Aminotransferase</keyword>
<evidence type="ECO:0000256" key="8">
    <source>
        <dbReference type="ARBA" id="ARBA00022737"/>
    </source>
</evidence>
<evidence type="ECO:0000256" key="4">
    <source>
        <dbReference type="ARBA" id="ARBA00016090"/>
    </source>
</evidence>
<evidence type="ECO:0000256" key="2">
    <source>
        <dbReference type="ARBA" id="ARBA00004496"/>
    </source>
</evidence>
<dbReference type="InterPro" id="IPR005855">
    <property type="entry name" value="GFAT"/>
</dbReference>
<evidence type="ECO:0000256" key="9">
    <source>
        <dbReference type="ARBA" id="ARBA00022962"/>
    </source>
</evidence>
<feature type="active site" description="Nucleophile; for GATase activity" evidence="10">
    <location>
        <position position="2"/>
    </location>
</feature>
<reference evidence="13 14" key="1">
    <citation type="submission" date="2018-01" db="EMBL/GenBank/DDBJ databases">
        <title>Metagenomic assembled genomes from two thermal pools in the Uzon Caldera, Kamchatka, Russia.</title>
        <authorList>
            <person name="Wilkins L."/>
            <person name="Ettinger C."/>
        </authorList>
    </citation>
    <scope>NUCLEOTIDE SEQUENCE [LARGE SCALE GENOMIC DNA]</scope>
    <source>
        <strain evidence="13">ZAV-04</strain>
    </source>
</reference>
<dbReference type="GO" id="GO:0005975">
    <property type="term" value="P:carbohydrate metabolic process"/>
    <property type="evidence" value="ECO:0007669"/>
    <property type="project" value="UniProtKB-UniRule"/>
</dbReference>
<feature type="domain" description="SIS" evidence="12">
    <location>
        <begin position="462"/>
        <end position="603"/>
    </location>
</feature>
<dbReference type="NCBIfam" id="TIGR01135">
    <property type="entry name" value="glmS"/>
    <property type="match status" value="1"/>
</dbReference>
<dbReference type="Gene3D" id="3.40.50.10490">
    <property type="entry name" value="Glucose-6-phosphate isomerase like protein, domain 1"/>
    <property type="match status" value="2"/>
</dbReference>
<dbReference type="Gene3D" id="3.60.20.10">
    <property type="entry name" value="Glutamine Phosphoribosylpyrophosphate, subunit 1, domain 1"/>
    <property type="match status" value="1"/>
</dbReference>
<keyword evidence="5 10" id="KW-0963">Cytoplasm</keyword>
<dbReference type="GO" id="GO:0006002">
    <property type="term" value="P:fructose 6-phosphate metabolic process"/>
    <property type="evidence" value="ECO:0007669"/>
    <property type="project" value="TreeGrafter"/>
</dbReference>
<sequence length="613" mass="68451">MCGIIGYIGDKNAVQIVLDGLRRLEYRGYDSAGIACLSDGRIKTVKCEGKIKDLEQLIKTQNPELLSSQLFLAIGHTRWATHGKPSSLNAHPHCSGGIALVHNGIIENYATLKDELKREGYKFISETDTEVIAHLINKYRANFNLEEAVKQAVKMLKGSYAVVIIEDKEPDKIIGVRMESPLVAGIMDNEKFIASDVSAFLNYCNRVIFLDDGEMIVLRKDNFEVFDINGKERKKKIQTITWTASMAEKGGYKHFMLKEIHEQPRAIADTIRGRVLPDGSEVVYKELGIRFEELALTRKIYLVACGTSYHACLIGKYMIENIAKTPVETDIASEFRYRNVPFEQDSLFIAITQSGETADTLAALRFAKKSGVKTLAICNVVGSTASREADGVFYTHSGPEIGVASTKAFTTQIVALYLLTLALAKAKGLLVEQSYISFLRNLLMLPRMAEEALKLENKIQQLAKEVYRKPNFLYLGRGLCYPVALEGALKLKEISYIHAEGYAAGEMKHGPIALVEEGFPVVFIVSDDFYLDKTLSNMEEIKARDGFIITISDSKKEKLKKLSDRFIYVEGIHTYLNTVLFSIPLQLLAYHVAVLRGCDVDQPRNLAKSVTVE</sequence>
<dbReference type="AlphaFoldDB" id="A0A2J6WQ81"/>
<dbReference type="EMBL" id="PNIO01000007">
    <property type="protein sequence ID" value="PMP72538.1"/>
    <property type="molecule type" value="Genomic_DNA"/>
</dbReference>
<dbReference type="GO" id="GO:0006487">
    <property type="term" value="P:protein N-linked glycosylation"/>
    <property type="evidence" value="ECO:0007669"/>
    <property type="project" value="TreeGrafter"/>
</dbReference>
<dbReference type="CDD" id="cd05009">
    <property type="entry name" value="SIS_GlmS_GlmD_2"/>
    <property type="match status" value="1"/>
</dbReference>
<evidence type="ECO:0000313" key="13">
    <source>
        <dbReference type="EMBL" id="PMP72538.1"/>
    </source>
</evidence>
<dbReference type="PROSITE" id="PS51464">
    <property type="entry name" value="SIS"/>
    <property type="match status" value="2"/>
</dbReference>
<dbReference type="SUPFAM" id="SSF53697">
    <property type="entry name" value="SIS domain"/>
    <property type="match status" value="1"/>
</dbReference>
<evidence type="ECO:0000256" key="5">
    <source>
        <dbReference type="ARBA" id="ARBA00022490"/>
    </source>
</evidence>
<dbReference type="EC" id="2.6.1.16" evidence="3 10"/>
<protein>
    <recommendedName>
        <fullName evidence="4 10">Glutamine--fructose-6-phosphate aminotransferase [isomerizing]</fullName>
        <ecNumber evidence="3 10">2.6.1.16</ecNumber>
    </recommendedName>
    <alternativeName>
        <fullName evidence="10">D-fructose-6-phosphate amidotransferase</fullName>
    </alternativeName>
    <alternativeName>
        <fullName evidence="10">GFAT</fullName>
    </alternativeName>
    <alternativeName>
        <fullName evidence="10">Glucosamine-6-phosphate synthase</fullName>
    </alternativeName>
    <alternativeName>
        <fullName evidence="10">Hexosephosphate aminotransferase</fullName>
    </alternativeName>
    <alternativeName>
        <fullName evidence="10">L-glutamine--D-fructose-6-phosphate amidotransferase</fullName>
    </alternativeName>
</protein>
<dbReference type="SUPFAM" id="SSF56235">
    <property type="entry name" value="N-terminal nucleophile aminohydrolases (Ntn hydrolases)"/>
    <property type="match status" value="1"/>
</dbReference>